<protein>
    <submittedName>
        <fullName evidence="1">Uncharacterized protein</fullName>
    </submittedName>
</protein>
<accession>A0A382ZF71</accession>
<dbReference type="AlphaFoldDB" id="A0A382ZF71"/>
<feature type="non-terminal residue" evidence="1">
    <location>
        <position position="54"/>
    </location>
</feature>
<name>A0A382ZF71_9ZZZZ</name>
<evidence type="ECO:0000313" key="1">
    <source>
        <dbReference type="EMBL" id="SVD94122.1"/>
    </source>
</evidence>
<organism evidence="1">
    <name type="scientific">marine metagenome</name>
    <dbReference type="NCBI Taxonomy" id="408172"/>
    <lineage>
        <taxon>unclassified sequences</taxon>
        <taxon>metagenomes</taxon>
        <taxon>ecological metagenomes</taxon>
    </lineage>
</organism>
<proteinExistence type="predicted"/>
<dbReference type="EMBL" id="UINC01183383">
    <property type="protein sequence ID" value="SVD94122.1"/>
    <property type="molecule type" value="Genomic_DNA"/>
</dbReference>
<reference evidence="1" key="1">
    <citation type="submission" date="2018-05" db="EMBL/GenBank/DDBJ databases">
        <authorList>
            <person name="Lanie J.A."/>
            <person name="Ng W.-L."/>
            <person name="Kazmierczak K.M."/>
            <person name="Andrzejewski T.M."/>
            <person name="Davidsen T.M."/>
            <person name="Wayne K.J."/>
            <person name="Tettelin H."/>
            <person name="Glass J.I."/>
            <person name="Rusch D."/>
            <person name="Podicherti R."/>
            <person name="Tsui H.-C.T."/>
            <person name="Winkler M.E."/>
        </authorList>
    </citation>
    <scope>NUCLEOTIDE SEQUENCE</scope>
</reference>
<gene>
    <name evidence="1" type="ORF">METZ01_LOCUS446976</name>
</gene>
<dbReference type="Gene3D" id="4.10.1180.10">
    <property type="entry name" value="tm1086 domain"/>
    <property type="match status" value="1"/>
</dbReference>
<sequence length="54" mass="5604">MNSIETNVADLVEVGISAQVAHPELSKGVYKPTKHGENIVPIGMGGIVYNVGIG</sequence>
<dbReference type="InterPro" id="IPR044909">
    <property type="entry name" value="TM_1086_sf"/>
</dbReference>